<feature type="domain" description="Cation efflux protein transmembrane" evidence="6">
    <location>
        <begin position="16"/>
        <end position="185"/>
    </location>
</feature>
<dbReference type="GO" id="GO:0008324">
    <property type="term" value="F:monoatomic cation transmembrane transporter activity"/>
    <property type="evidence" value="ECO:0007669"/>
    <property type="project" value="InterPro"/>
</dbReference>
<dbReference type="InterPro" id="IPR058533">
    <property type="entry name" value="Cation_efflux_TM"/>
</dbReference>
<feature type="transmembrane region" description="Helical" evidence="5">
    <location>
        <begin position="47"/>
        <end position="65"/>
    </location>
</feature>
<evidence type="ECO:0000313" key="7">
    <source>
        <dbReference type="EMBL" id="CDN58179.1"/>
    </source>
</evidence>
<feature type="transmembrane region" description="Helical" evidence="5">
    <location>
        <begin position="145"/>
        <end position="162"/>
    </location>
</feature>
<dbReference type="EMBL" id="HG938356">
    <property type="protein sequence ID" value="CDN58179.1"/>
    <property type="molecule type" value="Genomic_DNA"/>
</dbReference>
<gene>
    <name evidence="7" type="ORF">RG1141_PA13470</name>
</gene>
<proteinExistence type="predicted"/>
<dbReference type="eggNOG" id="COG1230">
    <property type="taxonomic scope" value="Bacteria"/>
</dbReference>
<evidence type="ECO:0000313" key="8">
    <source>
        <dbReference type="Proteomes" id="UP000028186"/>
    </source>
</evidence>
<evidence type="ECO:0000256" key="3">
    <source>
        <dbReference type="ARBA" id="ARBA00022989"/>
    </source>
</evidence>
<protein>
    <submittedName>
        <fullName evidence="7">Co/Zn/Cd efflux system component</fullName>
    </submittedName>
</protein>
<evidence type="ECO:0000256" key="2">
    <source>
        <dbReference type="ARBA" id="ARBA00022692"/>
    </source>
</evidence>
<comment type="subcellular location">
    <subcellularLocation>
        <location evidence="1">Membrane</location>
        <topology evidence="1">Multi-pass membrane protein</topology>
    </subcellularLocation>
</comment>
<evidence type="ECO:0000256" key="5">
    <source>
        <dbReference type="SAM" id="Phobius"/>
    </source>
</evidence>
<keyword evidence="2 5" id="KW-0812">Transmembrane</keyword>
<keyword evidence="3 5" id="KW-1133">Transmembrane helix</keyword>
<evidence type="ECO:0000256" key="4">
    <source>
        <dbReference type="ARBA" id="ARBA00023136"/>
    </source>
</evidence>
<dbReference type="InterPro" id="IPR027469">
    <property type="entry name" value="Cation_efflux_TMD_sf"/>
</dbReference>
<dbReference type="Pfam" id="PF01545">
    <property type="entry name" value="Cation_efflux"/>
    <property type="match status" value="1"/>
</dbReference>
<evidence type="ECO:0000256" key="1">
    <source>
        <dbReference type="ARBA" id="ARBA00004141"/>
    </source>
</evidence>
<dbReference type="HOGENOM" id="CLU_013430_8_0_5"/>
<feature type="transmembrane region" description="Helical" evidence="5">
    <location>
        <begin position="12"/>
        <end position="35"/>
    </location>
</feature>
<feature type="transmembrane region" description="Helical" evidence="5">
    <location>
        <begin position="103"/>
        <end position="124"/>
    </location>
</feature>
<accession>A0A068TJ82</accession>
<dbReference type="GO" id="GO:0016020">
    <property type="term" value="C:membrane"/>
    <property type="evidence" value="ECO:0007669"/>
    <property type="project" value="UniProtKB-SubCell"/>
</dbReference>
<keyword evidence="7" id="KW-0614">Plasmid</keyword>
<dbReference type="AlphaFoldDB" id="A0A068TJ82"/>
<evidence type="ECO:0000259" key="6">
    <source>
        <dbReference type="Pfam" id="PF01545"/>
    </source>
</evidence>
<dbReference type="PATRIC" id="fig|1028801.3.peg.5969"/>
<dbReference type="KEGG" id="ngl:RG1141_PA13470"/>
<feature type="transmembrane region" description="Helical" evidence="5">
    <location>
        <begin position="72"/>
        <end position="91"/>
    </location>
</feature>
<name>A0A068TJ82_NEOGA</name>
<keyword evidence="4 5" id="KW-0472">Membrane</keyword>
<dbReference type="Proteomes" id="UP000028186">
    <property type="component" value="Plasmid pHAMBI1141a"/>
</dbReference>
<organism evidence="7 8">
    <name type="scientific">Neorhizobium galegae bv. officinalis bv. officinalis str. HAMBI 1141</name>
    <dbReference type="NCBI Taxonomy" id="1028801"/>
    <lineage>
        <taxon>Bacteria</taxon>
        <taxon>Pseudomonadati</taxon>
        <taxon>Pseudomonadota</taxon>
        <taxon>Alphaproteobacteria</taxon>
        <taxon>Hyphomicrobiales</taxon>
        <taxon>Rhizobiaceae</taxon>
        <taxon>Rhizobium/Agrobacterium group</taxon>
        <taxon>Neorhizobium</taxon>
    </lineage>
</organism>
<sequence>MLNRYLDTPLRKIAALVALLNLGYFGIEFAVALKIGSVSLFADSVDFLEDASVNLLILLALGWSLKNRARVGIALSLTLMVPGIATLLAAYQSFVDPAPPQPFLLTITGAGALAINLSCALMLAAFRHESGSLTKAAFLSARNDALANIAIMGAGFVINFVWNSGWPDLIVGLGIAAVNMDAAREVWEAAQNEYRTAA</sequence>
<dbReference type="Gene3D" id="1.20.1510.10">
    <property type="entry name" value="Cation efflux protein transmembrane domain"/>
    <property type="match status" value="1"/>
</dbReference>
<dbReference type="SUPFAM" id="SSF161111">
    <property type="entry name" value="Cation efflux protein transmembrane domain-like"/>
    <property type="match status" value="1"/>
</dbReference>
<reference evidence="8" key="1">
    <citation type="journal article" date="2014" name="BMC Genomics">
        <title>Genome sequencing of two Neorhizobium galegae strains reveals a noeT gene responsible for the unusual acetylation of the nodulation factors.</title>
        <authorList>
            <person name="Osterman J."/>
            <person name="Marsh J."/>
            <person name="Laine P.K."/>
            <person name="Zeng Z."/>
            <person name="Alatalo E."/>
            <person name="Sullivan J.T."/>
            <person name="Young J.P."/>
            <person name="Thomas-Oates J."/>
            <person name="Paulin L."/>
            <person name="Lindstrom K."/>
        </authorList>
    </citation>
    <scope>NUCLEOTIDE SEQUENCE [LARGE SCALE GENOMIC DNA]</scope>
    <source>
        <strain evidence="8">HAMBI 1141</strain>
        <plasmid evidence="8">II</plasmid>
    </source>
</reference>
<geneLocation type="plasmid" evidence="8">
    <name>II</name>
</geneLocation>
<dbReference type="RefSeq" id="WP_040125500.1">
    <property type="nucleotide sequence ID" value="NZ_HG938356.1"/>
</dbReference>